<sequence>MRSFDPTSRPDREWRRPRRGARPGDDGTEGRDPRGGPWHDDDGDHGSPGHGRGRRGPGRGFGGPGGPFGGPDGPFGPAGPFGPGGPFGGPGGPGRGGPFGGPFGARGRGRARRGDVRAAILQLLAEAPSNGYGLIKAIGEKTGGLWRPSPGSVYPTLQQLTDEGLVVPTDAGSARTEYTLTDEGRAYVESHPDELSAAWGPAAQRWEEHGDLIGAAGKLFGVLRQVGAEGTPAQRERTVEKLDELRRELYRMLGE</sequence>
<proteinExistence type="predicted"/>
<dbReference type="InterPro" id="IPR005149">
    <property type="entry name" value="Tscrpt_reg_PadR_N"/>
</dbReference>
<dbReference type="PANTHER" id="PTHR43252:SF2">
    <property type="entry name" value="TRANSCRIPTION REGULATOR, PADR-LIKE FAMILY"/>
    <property type="match status" value="1"/>
</dbReference>
<evidence type="ECO:0000313" key="4">
    <source>
        <dbReference type="Proteomes" id="UP000604241"/>
    </source>
</evidence>
<protein>
    <submittedName>
        <fullName evidence="3">PadR family transcriptional regulator</fullName>
    </submittedName>
</protein>
<dbReference type="EMBL" id="JACSQV010000004">
    <property type="protein sequence ID" value="MBD7917876.1"/>
    <property type="molecule type" value="Genomic_DNA"/>
</dbReference>
<keyword evidence="4" id="KW-1185">Reference proteome</keyword>
<dbReference type="RefSeq" id="WP_191781510.1">
    <property type="nucleotide sequence ID" value="NZ_JACSQV010000004.1"/>
</dbReference>
<dbReference type="SUPFAM" id="SSF46785">
    <property type="entry name" value="Winged helix' DNA-binding domain"/>
    <property type="match status" value="1"/>
</dbReference>
<organism evidence="3 4">
    <name type="scientific">Cellulomonas avistercoris</name>
    <dbReference type="NCBI Taxonomy" id="2762242"/>
    <lineage>
        <taxon>Bacteria</taxon>
        <taxon>Bacillati</taxon>
        <taxon>Actinomycetota</taxon>
        <taxon>Actinomycetes</taxon>
        <taxon>Micrococcales</taxon>
        <taxon>Cellulomonadaceae</taxon>
        <taxon>Cellulomonas</taxon>
    </lineage>
</organism>
<dbReference type="InterPro" id="IPR036388">
    <property type="entry name" value="WH-like_DNA-bd_sf"/>
</dbReference>
<dbReference type="Proteomes" id="UP000604241">
    <property type="component" value="Unassembled WGS sequence"/>
</dbReference>
<feature type="region of interest" description="Disordered" evidence="1">
    <location>
        <begin position="1"/>
        <end position="110"/>
    </location>
</feature>
<evidence type="ECO:0000256" key="1">
    <source>
        <dbReference type="SAM" id="MobiDB-lite"/>
    </source>
</evidence>
<dbReference type="InterPro" id="IPR036390">
    <property type="entry name" value="WH_DNA-bd_sf"/>
</dbReference>
<evidence type="ECO:0000313" key="3">
    <source>
        <dbReference type="EMBL" id="MBD7917876.1"/>
    </source>
</evidence>
<evidence type="ECO:0000259" key="2">
    <source>
        <dbReference type="Pfam" id="PF03551"/>
    </source>
</evidence>
<feature type="domain" description="Transcription regulator PadR N-terminal" evidence="2">
    <location>
        <begin position="120"/>
        <end position="189"/>
    </location>
</feature>
<comment type="caution">
    <text evidence="3">The sequence shown here is derived from an EMBL/GenBank/DDBJ whole genome shotgun (WGS) entry which is preliminary data.</text>
</comment>
<reference evidence="3 4" key="1">
    <citation type="submission" date="2020-08" db="EMBL/GenBank/DDBJ databases">
        <title>A Genomic Blueprint of the Chicken Gut Microbiome.</title>
        <authorList>
            <person name="Gilroy R."/>
            <person name="Ravi A."/>
            <person name="Getino M."/>
            <person name="Pursley I."/>
            <person name="Horton D.L."/>
            <person name="Alikhan N.-F."/>
            <person name="Baker D."/>
            <person name="Gharbi K."/>
            <person name="Hall N."/>
            <person name="Watson M."/>
            <person name="Adriaenssens E.M."/>
            <person name="Foster-Nyarko E."/>
            <person name="Jarju S."/>
            <person name="Secka A."/>
            <person name="Antonio M."/>
            <person name="Oren A."/>
            <person name="Chaudhuri R."/>
            <person name="La Ragione R.M."/>
            <person name="Hildebrand F."/>
            <person name="Pallen M.J."/>
        </authorList>
    </citation>
    <scope>NUCLEOTIDE SEQUENCE [LARGE SCALE GENOMIC DNA]</scope>
    <source>
        <strain evidence="3 4">Sa3CUA2</strain>
    </source>
</reference>
<feature type="compositionally biased region" description="Gly residues" evidence="1">
    <location>
        <begin position="79"/>
        <end position="106"/>
    </location>
</feature>
<dbReference type="PANTHER" id="PTHR43252">
    <property type="entry name" value="TRANSCRIPTIONAL REGULATOR YQJI"/>
    <property type="match status" value="1"/>
</dbReference>
<dbReference type="Gene3D" id="1.10.10.10">
    <property type="entry name" value="Winged helix-like DNA-binding domain superfamily/Winged helix DNA-binding domain"/>
    <property type="match status" value="1"/>
</dbReference>
<dbReference type="Pfam" id="PF03551">
    <property type="entry name" value="PadR"/>
    <property type="match status" value="1"/>
</dbReference>
<name>A0ABR8QBT0_9CELL</name>
<feature type="compositionally biased region" description="Gly residues" evidence="1">
    <location>
        <begin position="58"/>
        <end position="73"/>
    </location>
</feature>
<feature type="compositionally biased region" description="Basic and acidic residues" evidence="1">
    <location>
        <begin position="22"/>
        <end position="47"/>
    </location>
</feature>
<accession>A0ABR8QBT0</accession>
<gene>
    <name evidence="3" type="ORF">H9657_06245</name>
</gene>